<dbReference type="InterPro" id="IPR045040">
    <property type="entry name" value="PORR_fam"/>
</dbReference>
<dbReference type="GO" id="GO:0003723">
    <property type="term" value="F:RNA binding"/>
    <property type="evidence" value="ECO:0007669"/>
    <property type="project" value="InterPro"/>
</dbReference>
<dbReference type="PANTHER" id="PTHR31476">
    <property type="entry name" value="PROTEIN WHAT'S THIS FACTOR 1 HOMOLOG, CHLOROPLASTIC"/>
    <property type="match status" value="1"/>
</dbReference>
<dbReference type="InterPro" id="IPR021099">
    <property type="entry name" value="PORR_domain"/>
</dbReference>
<protein>
    <recommendedName>
        <fullName evidence="1">PORR domain-containing protein</fullName>
    </recommendedName>
</protein>
<dbReference type="AlphaFoldDB" id="A0AAN9SBX8"/>
<evidence type="ECO:0000259" key="1">
    <source>
        <dbReference type="Pfam" id="PF11955"/>
    </source>
</evidence>
<sequence>MIKVLFILKIHSIPSLRRSLTPVPLPLVHVVAARSCRPLMPLPLVPHVAAARSRMPPPLAQAAAASSHCRLPLSFISLKISAFNFFHSMLCYFKKSSVETIKHSSKYKLHFLPFLHIQTYTYVNVYMKWKKDSYYDSIQHIHDSIHLKPIIALKNCILQDPNSCIPISALSKRGLEFDVPIKVAAFMRQYPSIFKEFTGPKYNLPWFRLTPEATQIHREEISIYQECRDDLRSRLRKMIFMTRENVLPLKIIQGMQWYLGLPNDFLQHPELNLDESFRFVEMEDGLKGLALDCGQNKIYSVMEKNAMKRGSYNGGPMEAMEFPFCPSKGLRMKRKIENWLQEFQKLPYISPYDDFSNMDPNSDVAEKRLVGVLHELLSLFVEHSAERKKLFCLKKYFGLPQKVHKAFERHPHMFYLSFRNKTCTVILKEAYTNKSAIEKHPLLRVRKKYIKLMKKSEVILRNRRVNNRFSNSNAKLDLDSNDVDERECEMASCSLEQVT</sequence>
<accession>A0AAN9SBX8</accession>
<name>A0AAN9SBX8_PSOTE</name>
<dbReference type="EMBL" id="JAYMYS010000005">
    <property type="protein sequence ID" value="KAK7392895.1"/>
    <property type="molecule type" value="Genomic_DNA"/>
</dbReference>
<evidence type="ECO:0000313" key="3">
    <source>
        <dbReference type="Proteomes" id="UP001386955"/>
    </source>
</evidence>
<organism evidence="2 3">
    <name type="scientific">Psophocarpus tetragonolobus</name>
    <name type="common">Winged bean</name>
    <name type="synonym">Dolichos tetragonolobus</name>
    <dbReference type="NCBI Taxonomy" id="3891"/>
    <lineage>
        <taxon>Eukaryota</taxon>
        <taxon>Viridiplantae</taxon>
        <taxon>Streptophyta</taxon>
        <taxon>Embryophyta</taxon>
        <taxon>Tracheophyta</taxon>
        <taxon>Spermatophyta</taxon>
        <taxon>Magnoliopsida</taxon>
        <taxon>eudicotyledons</taxon>
        <taxon>Gunneridae</taxon>
        <taxon>Pentapetalae</taxon>
        <taxon>rosids</taxon>
        <taxon>fabids</taxon>
        <taxon>Fabales</taxon>
        <taxon>Fabaceae</taxon>
        <taxon>Papilionoideae</taxon>
        <taxon>50 kb inversion clade</taxon>
        <taxon>NPAAA clade</taxon>
        <taxon>indigoferoid/millettioid clade</taxon>
        <taxon>Phaseoleae</taxon>
        <taxon>Psophocarpus</taxon>
    </lineage>
</organism>
<keyword evidence="3" id="KW-1185">Reference proteome</keyword>
<feature type="domain" description="PORR" evidence="1">
    <location>
        <begin position="130"/>
        <end position="457"/>
    </location>
</feature>
<gene>
    <name evidence="2" type="ORF">VNO78_21345</name>
</gene>
<dbReference type="Proteomes" id="UP001386955">
    <property type="component" value="Unassembled WGS sequence"/>
</dbReference>
<dbReference type="PANTHER" id="PTHR31476:SF13">
    <property type="entry name" value="PROTEIN WHAT'S THIS FACTOR 9, MITOCHONDRIAL"/>
    <property type="match status" value="1"/>
</dbReference>
<reference evidence="2 3" key="1">
    <citation type="submission" date="2024-01" db="EMBL/GenBank/DDBJ databases">
        <title>The genomes of 5 underutilized Papilionoideae crops provide insights into root nodulation and disease resistanc.</title>
        <authorList>
            <person name="Jiang F."/>
        </authorList>
    </citation>
    <scope>NUCLEOTIDE SEQUENCE [LARGE SCALE GENOMIC DNA]</scope>
    <source>
        <strain evidence="2">DUOXIRENSHENG_FW03</strain>
        <tissue evidence="2">Leaves</tissue>
    </source>
</reference>
<comment type="caution">
    <text evidence="2">The sequence shown here is derived from an EMBL/GenBank/DDBJ whole genome shotgun (WGS) entry which is preliminary data.</text>
</comment>
<proteinExistence type="predicted"/>
<dbReference type="Pfam" id="PF11955">
    <property type="entry name" value="PORR"/>
    <property type="match status" value="1"/>
</dbReference>
<evidence type="ECO:0000313" key="2">
    <source>
        <dbReference type="EMBL" id="KAK7392895.1"/>
    </source>
</evidence>